<evidence type="ECO:0000313" key="2">
    <source>
        <dbReference type="Proteomes" id="UP001396334"/>
    </source>
</evidence>
<gene>
    <name evidence="1" type="ORF">V6N11_009840</name>
</gene>
<accession>A0ABR1ZKN3</accession>
<keyword evidence="2" id="KW-1185">Reference proteome</keyword>
<dbReference type="EMBL" id="JBBPBN010000948">
    <property type="protein sequence ID" value="KAK8481110.1"/>
    <property type="molecule type" value="Genomic_DNA"/>
</dbReference>
<comment type="caution">
    <text evidence="1">The sequence shown here is derived from an EMBL/GenBank/DDBJ whole genome shotgun (WGS) entry which is preliminary data.</text>
</comment>
<dbReference type="Proteomes" id="UP001396334">
    <property type="component" value="Unassembled WGS sequence"/>
</dbReference>
<proteinExistence type="predicted"/>
<name>A0ABR1ZKN3_9ROSI</name>
<sequence>MAATSRGSSIMFLRSDSTTTWCRISSWIILEPSRIVKASAANDDELVHGSLTYEKVPKSSRDGGPENFLVPYPVLSGSSL</sequence>
<reference evidence="1 2" key="1">
    <citation type="journal article" date="2024" name="G3 (Bethesda)">
        <title>Genome assembly of Hibiscus sabdariffa L. provides insights into metabolisms of medicinal natural products.</title>
        <authorList>
            <person name="Kim T."/>
        </authorList>
    </citation>
    <scope>NUCLEOTIDE SEQUENCE [LARGE SCALE GENOMIC DNA]</scope>
    <source>
        <strain evidence="1">TK-2024</strain>
        <tissue evidence="1">Old leaves</tissue>
    </source>
</reference>
<protein>
    <submittedName>
        <fullName evidence="1">Uncharacterized protein</fullName>
    </submittedName>
</protein>
<evidence type="ECO:0000313" key="1">
    <source>
        <dbReference type="EMBL" id="KAK8481110.1"/>
    </source>
</evidence>
<organism evidence="1 2">
    <name type="scientific">Hibiscus sabdariffa</name>
    <name type="common">roselle</name>
    <dbReference type="NCBI Taxonomy" id="183260"/>
    <lineage>
        <taxon>Eukaryota</taxon>
        <taxon>Viridiplantae</taxon>
        <taxon>Streptophyta</taxon>
        <taxon>Embryophyta</taxon>
        <taxon>Tracheophyta</taxon>
        <taxon>Spermatophyta</taxon>
        <taxon>Magnoliopsida</taxon>
        <taxon>eudicotyledons</taxon>
        <taxon>Gunneridae</taxon>
        <taxon>Pentapetalae</taxon>
        <taxon>rosids</taxon>
        <taxon>malvids</taxon>
        <taxon>Malvales</taxon>
        <taxon>Malvaceae</taxon>
        <taxon>Malvoideae</taxon>
        <taxon>Hibiscus</taxon>
    </lineage>
</organism>